<gene>
    <name evidence="4" type="primary">AVEN_162496_1</name>
    <name evidence="4" type="ORF">TNCT_419431</name>
</gene>
<feature type="domain" description="SWIM-type" evidence="3">
    <location>
        <begin position="11"/>
        <end position="36"/>
    </location>
</feature>
<feature type="signal peptide" evidence="2">
    <location>
        <begin position="1"/>
        <end position="25"/>
    </location>
</feature>
<organism evidence="4 5">
    <name type="scientific">Trichonephila clavata</name>
    <name type="common">Joro spider</name>
    <name type="synonym">Nephila clavata</name>
    <dbReference type="NCBI Taxonomy" id="2740835"/>
    <lineage>
        <taxon>Eukaryota</taxon>
        <taxon>Metazoa</taxon>
        <taxon>Ecdysozoa</taxon>
        <taxon>Arthropoda</taxon>
        <taxon>Chelicerata</taxon>
        <taxon>Arachnida</taxon>
        <taxon>Araneae</taxon>
        <taxon>Araneomorphae</taxon>
        <taxon>Entelegynae</taxon>
        <taxon>Araneoidea</taxon>
        <taxon>Nephilidae</taxon>
        <taxon>Trichonephila</taxon>
    </lineage>
</organism>
<keyword evidence="1" id="KW-0863">Zinc-finger</keyword>
<name>A0A8X6F5S3_TRICU</name>
<keyword evidence="5" id="KW-1185">Reference proteome</keyword>
<keyword evidence="1" id="KW-0479">Metal-binding</keyword>
<proteinExistence type="predicted"/>
<dbReference type="PANTHER" id="PTHR46609:SF8">
    <property type="entry name" value="YQAJ VIRAL RECOMBINASE DOMAIN-CONTAINING PROTEIN"/>
    <property type="match status" value="1"/>
</dbReference>
<evidence type="ECO:0000256" key="2">
    <source>
        <dbReference type="SAM" id="SignalP"/>
    </source>
</evidence>
<dbReference type="PANTHER" id="PTHR46609">
    <property type="entry name" value="EXONUCLEASE, PHAGE-TYPE/RECB, C-TERMINAL DOMAIN-CONTAINING PROTEIN"/>
    <property type="match status" value="1"/>
</dbReference>
<dbReference type="EMBL" id="BMAO01011200">
    <property type="protein sequence ID" value="GFQ71920.1"/>
    <property type="molecule type" value="Genomic_DNA"/>
</dbReference>
<sequence length="279" mass="32212">MFMHLLLRVAFQVVITAKCTCPAYCKHVFALLHAIVDYVSKELFYASTERLQTWHHPKPAKTISQESSKIFAGESSKRKLQNTNFDYDQLDFCPFLEAKRNAKEVIFDKTILLPAAVCSRKCSENLPALGMDATFFYHKNYFQNMEELLILEKRTVGQNCSEWHQERKLRLTASDMKTIVSRVSDFESLATQIFKKKDVSLDFVPAVKYGIENEDYIRCIVQQRNPQNVVRQTGLVIHPFEQYIAASPDGLIRSGILIDITYSQFPPILWKSKTPYQPL</sequence>
<dbReference type="InterPro" id="IPR019080">
    <property type="entry name" value="YqaJ_viral_recombinase"/>
</dbReference>
<dbReference type="InterPro" id="IPR051703">
    <property type="entry name" value="NF-kappa-B_Signaling_Reg"/>
</dbReference>
<dbReference type="AlphaFoldDB" id="A0A8X6F5S3"/>
<comment type="caution">
    <text evidence="4">The sequence shown here is derived from an EMBL/GenBank/DDBJ whole genome shotgun (WGS) entry which is preliminary data.</text>
</comment>
<reference evidence="4" key="1">
    <citation type="submission" date="2020-07" db="EMBL/GenBank/DDBJ databases">
        <title>Multicomponent nature underlies the extraordinary mechanical properties of spider dragline silk.</title>
        <authorList>
            <person name="Kono N."/>
            <person name="Nakamura H."/>
            <person name="Mori M."/>
            <person name="Yoshida Y."/>
            <person name="Ohtoshi R."/>
            <person name="Malay A.D."/>
            <person name="Moran D.A.P."/>
            <person name="Tomita M."/>
            <person name="Numata K."/>
            <person name="Arakawa K."/>
        </authorList>
    </citation>
    <scope>NUCLEOTIDE SEQUENCE</scope>
</reference>
<dbReference type="SUPFAM" id="SSF52980">
    <property type="entry name" value="Restriction endonuclease-like"/>
    <property type="match status" value="1"/>
</dbReference>
<protein>
    <submittedName>
        <fullName evidence="4">SWIM-type domain-containing protein</fullName>
    </submittedName>
</protein>
<dbReference type="InterPro" id="IPR007527">
    <property type="entry name" value="Znf_SWIM"/>
</dbReference>
<feature type="chain" id="PRO_5036449428" evidence="2">
    <location>
        <begin position="26"/>
        <end position="279"/>
    </location>
</feature>
<dbReference type="Pfam" id="PF09588">
    <property type="entry name" value="YqaJ"/>
    <property type="match status" value="1"/>
</dbReference>
<keyword evidence="2" id="KW-0732">Signal</keyword>
<dbReference type="Gene3D" id="3.90.320.10">
    <property type="match status" value="1"/>
</dbReference>
<evidence type="ECO:0000313" key="4">
    <source>
        <dbReference type="EMBL" id="GFQ71920.1"/>
    </source>
</evidence>
<evidence type="ECO:0000259" key="3">
    <source>
        <dbReference type="PROSITE" id="PS50966"/>
    </source>
</evidence>
<dbReference type="GO" id="GO:0006281">
    <property type="term" value="P:DNA repair"/>
    <property type="evidence" value="ECO:0007669"/>
    <property type="project" value="UniProtKB-ARBA"/>
</dbReference>
<dbReference type="OrthoDB" id="6418206at2759"/>
<dbReference type="InterPro" id="IPR011335">
    <property type="entry name" value="Restrct_endonuc-II-like"/>
</dbReference>
<evidence type="ECO:0000256" key="1">
    <source>
        <dbReference type="PROSITE-ProRule" id="PRU00325"/>
    </source>
</evidence>
<evidence type="ECO:0000313" key="5">
    <source>
        <dbReference type="Proteomes" id="UP000887116"/>
    </source>
</evidence>
<dbReference type="GO" id="GO:0008270">
    <property type="term" value="F:zinc ion binding"/>
    <property type="evidence" value="ECO:0007669"/>
    <property type="project" value="UniProtKB-KW"/>
</dbReference>
<keyword evidence="1" id="KW-0862">Zinc</keyword>
<dbReference type="PROSITE" id="PS50966">
    <property type="entry name" value="ZF_SWIM"/>
    <property type="match status" value="1"/>
</dbReference>
<dbReference type="InterPro" id="IPR011604">
    <property type="entry name" value="PDDEXK-like_dom_sf"/>
</dbReference>
<accession>A0A8X6F5S3</accession>
<dbReference type="Proteomes" id="UP000887116">
    <property type="component" value="Unassembled WGS sequence"/>
</dbReference>